<protein>
    <submittedName>
        <fullName evidence="1">Uncharacterized protein</fullName>
    </submittedName>
</protein>
<comment type="caution">
    <text evidence="1">The sequence shown here is derived from an EMBL/GenBank/DDBJ whole genome shotgun (WGS) entry which is preliminary data.</text>
</comment>
<dbReference type="EMBL" id="JAKNJB010000017">
    <property type="protein sequence ID" value="MCG4527557.1"/>
    <property type="molecule type" value="Genomic_DNA"/>
</dbReference>
<keyword evidence="2" id="KW-1185">Reference proteome</keyword>
<gene>
    <name evidence="1" type="ORF">L0P79_10760</name>
</gene>
<dbReference type="Proteomes" id="UP001200313">
    <property type="component" value="Unassembled WGS sequence"/>
</dbReference>
<dbReference type="RefSeq" id="WP_177695233.1">
    <property type="nucleotide sequence ID" value="NZ_JAKNJB010000017.1"/>
</dbReference>
<name>A0ABS9M9R7_9FIRM</name>
<proteinExistence type="predicted"/>
<sequence length="106" mass="11911">MKTLHLTVFVTSIGDTSIQVPDHMTLEEALQYAKEHMDEVALPSNLDPAHESMQLDEENCDFEDVPGDDEPAEPWQTCKERGYCPVLGEHSNPTVFDCDKFCPGRS</sequence>
<reference evidence="1 2" key="1">
    <citation type="submission" date="2022-01" db="EMBL/GenBank/DDBJ databases">
        <title>Collection of gut derived symbiotic bacterial strains cultured from healthy donors.</title>
        <authorList>
            <person name="Lin H."/>
            <person name="Kohout C."/>
            <person name="Waligurski E."/>
            <person name="Pamer E.G."/>
        </authorList>
    </citation>
    <scope>NUCLEOTIDE SEQUENCE [LARGE SCALE GENOMIC DNA]</scope>
    <source>
        <strain evidence="1 2">DFI.3.7</strain>
    </source>
</reference>
<evidence type="ECO:0000313" key="2">
    <source>
        <dbReference type="Proteomes" id="UP001200313"/>
    </source>
</evidence>
<evidence type="ECO:0000313" key="1">
    <source>
        <dbReference type="EMBL" id="MCG4527557.1"/>
    </source>
</evidence>
<organism evidence="1 2">
    <name type="scientific">Intestinimonas massiliensis</name>
    <name type="common">ex Afouda et al. 2020</name>
    <dbReference type="NCBI Taxonomy" id="1673721"/>
    <lineage>
        <taxon>Bacteria</taxon>
        <taxon>Bacillati</taxon>
        <taxon>Bacillota</taxon>
        <taxon>Clostridia</taxon>
        <taxon>Eubacteriales</taxon>
        <taxon>Intestinimonas</taxon>
    </lineage>
</organism>
<accession>A0ABS9M9R7</accession>